<feature type="compositionally biased region" description="Basic and acidic residues" evidence="1">
    <location>
        <begin position="65"/>
        <end position="103"/>
    </location>
</feature>
<evidence type="ECO:0000313" key="3">
    <source>
        <dbReference type="Proteomes" id="UP001432322"/>
    </source>
</evidence>
<protein>
    <submittedName>
        <fullName evidence="2">Uncharacterized protein</fullName>
    </submittedName>
</protein>
<keyword evidence="3" id="KW-1185">Reference proteome</keyword>
<dbReference type="EMBL" id="BTSY01000004">
    <property type="protein sequence ID" value="GMT22021.1"/>
    <property type="molecule type" value="Genomic_DNA"/>
</dbReference>
<dbReference type="Proteomes" id="UP001432322">
    <property type="component" value="Unassembled WGS sequence"/>
</dbReference>
<gene>
    <name evidence="2" type="ORF">PFISCL1PPCAC_13318</name>
</gene>
<reference evidence="2" key="1">
    <citation type="submission" date="2023-10" db="EMBL/GenBank/DDBJ databases">
        <title>Genome assembly of Pristionchus species.</title>
        <authorList>
            <person name="Yoshida K."/>
            <person name="Sommer R.J."/>
        </authorList>
    </citation>
    <scope>NUCLEOTIDE SEQUENCE</scope>
    <source>
        <strain evidence="2">RS5133</strain>
    </source>
</reference>
<feature type="non-terminal residue" evidence="2">
    <location>
        <position position="103"/>
    </location>
</feature>
<comment type="caution">
    <text evidence="2">The sequence shown here is derived from an EMBL/GenBank/DDBJ whole genome shotgun (WGS) entry which is preliminary data.</text>
</comment>
<dbReference type="AlphaFoldDB" id="A0AAV5VR03"/>
<evidence type="ECO:0000313" key="2">
    <source>
        <dbReference type="EMBL" id="GMT22021.1"/>
    </source>
</evidence>
<feature type="compositionally biased region" description="Basic and acidic residues" evidence="1">
    <location>
        <begin position="1"/>
        <end position="24"/>
    </location>
</feature>
<proteinExistence type="predicted"/>
<feature type="region of interest" description="Disordered" evidence="1">
    <location>
        <begin position="1"/>
        <end position="103"/>
    </location>
</feature>
<evidence type="ECO:0000256" key="1">
    <source>
        <dbReference type="SAM" id="MobiDB-lite"/>
    </source>
</evidence>
<feature type="non-terminal residue" evidence="2">
    <location>
        <position position="1"/>
    </location>
</feature>
<organism evidence="2 3">
    <name type="scientific">Pristionchus fissidentatus</name>
    <dbReference type="NCBI Taxonomy" id="1538716"/>
    <lineage>
        <taxon>Eukaryota</taxon>
        <taxon>Metazoa</taxon>
        <taxon>Ecdysozoa</taxon>
        <taxon>Nematoda</taxon>
        <taxon>Chromadorea</taxon>
        <taxon>Rhabditida</taxon>
        <taxon>Rhabditina</taxon>
        <taxon>Diplogasteromorpha</taxon>
        <taxon>Diplogasteroidea</taxon>
        <taxon>Neodiplogasteridae</taxon>
        <taxon>Pristionchus</taxon>
    </lineage>
</organism>
<name>A0AAV5VR03_9BILA</name>
<accession>A0AAV5VR03</accession>
<sequence length="103" mass="11893">SRERDEEFAKMPDDDSRSDRDKMLAKNKKKEPDYIMLRTAEDLEQEQDAKEKENSGGKQGGSSRAPEKDPKMLKPDKNEKNEKEKKKEDKDAKKDGKEPAPNK</sequence>